<dbReference type="GO" id="GO:0003677">
    <property type="term" value="F:DNA binding"/>
    <property type="evidence" value="ECO:0007669"/>
    <property type="project" value="UniProtKB-KW"/>
</dbReference>
<dbReference type="OrthoDB" id="9807255at2"/>
<protein>
    <submittedName>
        <fullName evidence="4">Putative DNA-binding transcriptional regulator YafY</fullName>
    </submittedName>
</protein>
<dbReference type="InterPro" id="IPR013196">
    <property type="entry name" value="HTH_11"/>
</dbReference>
<comment type="caution">
    <text evidence="4">The sequence shown here is derived from an EMBL/GenBank/DDBJ whole genome shotgun (WGS) entry which is preliminary data.</text>
</comment>
<evidence type="ECO:0000313" key="5">
    <source>
        <dbReference type="Proteomes" id="UP000273643"/>
    </source>
</evidence>
<dbReference type="Pfam" id="PF25583">
    <property type="entry name" value="WCX"/>
    <property type="match status" value="1"/>
</dbReference>
<dbReference type="Proteomes" id="UP000273643">
    <property type="component" value="Unassembled WGS sequence"/>
</dbReference>
<dbReference type="InterPro" id="IPR026881">
    <property type="entry name" value="WYL_dom"/>
</dbReference>
<dbReference type="PANTHER" id="PTHR34580">
    <property type="match status" value="1"/>
</dbReference>
<accession>A0A3N1NS21</accession>
<dbReference type="SUPFAM" id="SSF46785">
    <property type="entry name" value="Winged helix' DNA-binding domain"/>
    <property type="match status" value="1"/>
</dbReference>
<keyword evidence="5" id="KW-1185">Reference proteome</keyword>
<feature type="domain" description="Helix-turn-helix type 11" evidence="1">
    <location>
        <begin position="7"/>
        <end position="61"/>
    </location>
</feature>
<dbReference type="InterPro" id="IPR028349">
    <property type="entry name" value="PafC-like"/>
</dbReference>
<evidence type="ECO:0000259" key="3">
    <source>
        <dbReference type="Pfam" id="PF25583"/>
    </source>
</evidence>
<dbReference type="AlphaFoldDB" id="A0A3N1NS21"/>
<evidence type="ECO:0000313" key="4">
    <source>
        <dbReference type="EMBL" id="ROQ21652.1"/>
    </source>
</evidence>
<dbReference type="InterPro" id="IPR051534">
    <property type="entry name" value="CBASS_pafABC_assoc_protein"/>
</dbReference>
<dbReference type="RefSeq" id="WP_123638603.1">
    <property type="nucleotide sequence ID" value="NZ_RJUK01000001.1"/>
</dbReference>
<feature type="domain" description="WCX" evidence="3">
    <location>
        <begin position="238"/>
        <end position="313"/>
    </location>
</feature>
<dbReference type="PROSITE" id="PS52050">
    <property type="entry name" value="WYL"/>
    <property type="match status" value="1"/>
</dbReference>
<organism evidence="4 5">
    <name type="scientific">Marinimicrobium koreense</name>
    <dbReference type="NCBI Taxonomy" id="306545"/>
    <lineage>
        <taxon>Bacteria</taxon>
        <taxon>Pseudomonadati</taxon>
        <taxon>Pseudomonadota</taxon>
        <taxon>Gammaproteobacteria</taxon>
        <taxon>Cellvibrionales</taxon>
        <taxon>Cellvibrionaceae</taxon>
        <taxon>Marinimicrobium</taxon>
    </lineage>
</organism>
<dbReference type="InterPro" id="IPR036388">
    <property type="entry name" value="WH-like_DNA-bd_sf"/>
</dbReference>
<keyword evidence="4" id="KW-0238">DNA-binding</keyword>
<gene>
    <name evidence="4" type="ORF">EDC38_2278</name>
</gene>
<proteinExistence type="predicted"/>
<dbReference type="Pfam" id="PF08279">
    <property type="entry name" value="HTH_11"/>
    <property type="match status" value="1"/>
</dbReference>
<evidence type="ECO:0000259" key="1">
    <source>
        <dbReference type="Pfam" id="PF08279"/>
    </source>
</evidence>
<dbReference type="Pfam" id="PF13280">
    <property type="entry name" value="WYL"/>
    <property type="match status" value="1"/>
</dbReference>
<dbReference type="Gene3D" id="1.10.10.10">
    <property type="entry name" value="Winged helix-like DNA-binding domain superfamily/Winged helix DNA-binding domain"/>
    <property type="match status" value="1"/>
</dbReference>
<dbReference type="InterPro" id="IPR057727">
    <property type="entry name" value="WCX_dom"/>
</dbReference>
<dbReference type="InterPro" id="IPR036390">
    <property type="entry name" value="WH_DNA-bd_sf"/>
</dbReference>
<feature type="domain" description="WYL" evidence="2">
    <location>
        <begin position="143"/>
        <end position="210"/>
    </location>
</feature>
<sequence length="324" mass="36965">MANTATRLFNLIAYLQRHPNSSASQLAEALDVSARTVQRYIVMLEDMGIPVYAERGAQGGYSLVRGYRMPPLMLSPEEAVAVHLGTGLIEYVWGKLFRGAALSAMTKIENVLPEEQLQEIAWARGNLITQGIPRINPNLDMEQLETLYQAVRQGFQVRILYQGKQQPTPQWRIIEPYVLVYSWGQQYCIAYCRLRQAMRSFRVDRIQAMERLTETFNKPPEFDPAQYLDEHFEGQSSYEVRLFFSAETASVAQDYRCCWESFEERPDGSVVAGFRASDLDTATRRVMCFLPDARVLGPAELKHRIASTSRAIAEQYEPDNAMAR</sequence>
<dbReference type="PANTHER" id="PTHR34580:SF3">
    <property type="entry name" value="PROTEIN PAFB"/>
    <property type="match status" value="1"/>
</dbReference>
<reference evidence="4 5" key="1">
    <citation type="submission" date="2018-11" db="EMBL/GenBank/DDBJ databases">
        <title>Genomic Encyclopedia of Type Strains, Phase IV (KMG-IV): sequencing the most valuable type-strain genomes for metagenomic binning, comparative biology and taxonomic classification.</title>
        <authorList>
            <person name="Goeker M."/>
        </authorList>
    </citation>
    <scope>NUCLEOTIDE SEQUENCE [LARGE SCALE GENOMIC DNA]</scope>
    <source>
        <strain evidence="4 5">DSM 16974</strain>
    </source>
</reference>
<dbReference type="EMBL" id="RJUK01000001">
    <property type="protein sequence ID" value="ROQ21652.1"/>
    <property type="molecule type" value="Genomic_DNA"/>
</dbReference>
<name>A0A3N1NS21_9GAMM</name>
<evidence type="ECO:0000259" key="2">
    <source>
        <dbReference type="Pfam" id="PF13280"/>
    </source>
</evidence>
<dbReference type="PIRSF" id="PIRSF016838">
    <property type="entry name" value="PafC"/>
    <property type="match status" value="1"/>
</dbReference>